<evidence type="ECO:0000313" key="3">
    <source>
        <dbReference type="Proteomes" id="UP000092508"/>
    </source>
</evidence>
<dbReference type="EMBL" id="LZMZ01000016">
    <property type="protein sequence ID" value="OBX78465.1"/>
    <property type="molecule type" value="Genomic_DNA"/>
</dbReference>
<comment type="caution">
    <text evidence="2">The sequence shown here is derived from an EMBL/GenBank/DDBJ whole genome shotgun (WGS) entry which is preliminary data.</text>
</comment>
<reference evidence="2 3" key="1">
    <citation type="submission" date="2016-06" db="EMBL/GenBank/DDBJ databases">
        <title>Draft genome of Moraxella atlantae CCUG 66109.</title>
        <authorList>
            <person name="Salva-Serra F."/>
            <person name="Engstrom-Jakobsson H."/>
            <person name="Thorell K."/>
            <person name="Gonzales-Siles L."/>
            <person name="Karlsson R."/>
            <person name="Boulund F."/>
            <person name="Engstrand L."/>
            <person name="Kristiansson E."/>
            <person name="Moore E."/>
        </authorList>
    </citation>
    <scope>NUCLEOTIDE SEQUENCE [LARGE SCALE GENOMIC DNA]</scope>
    <source>
        <strain evidence="2 3">CCUG 66109</strain>
    </source>
</reference>
<organism evidence="2 3">
    <name type="scientific">Faucicola atlantae</name>
    <dbReference type="NCBI Taxonomy" id="34059"/>
    <lineage>
        <taxon>Bacteria</taxon>
        <taxon>Pseudomonadati</taxon>
        <taxon>Pseudomonadota</taxon>
        <taxon>Gammaproteobacteria</taxon>
        <taxon>Moraxellales</taxon>
        <taxon>Moraxellaceae</taxon>
        <taxon>Faucicola</taxon>
    </lineage>
</organism>
<gene>
    <name evidence="2" type="ORF">A9308_06185</name>
</gene>
<keyword evidence="1" id="KW-0812">Transmembrane</keyword>
<evidence type="ECO:0000256" key="1">
    <source>
        <dbReference type="SAM" id="Phobius"/>
    </source>
</evidence>
<protein>
    <submittedName>
        <fullName evidence="2">Uncharacterized protein</fullName>
    </submittedName>
</protein>
<proteinExistence type="predicted"/>
<feature type="transmembrane region" description="Helical" evidence="1">
    <location>
        <begin position="30"/>
        <end position="50"/>
    </location>
</feature>
<name>A0A1B8QCL2_9GAMM</name>
<keyword evidence="1" id="KW-1133">Transmembrane helix</keyword>
<evidence type="ECO:0000313" key="2">
    <source>
        <dbReference type="EMBL" id="OBX78465.1"/>
    </source>
</evidence>
<feature type="transmembrane region" description="Helical" evidence="1">
    <location>
        <begin position="6"/>
        <end position="23"/>
    </location>
</feature>
<keyword evidence="1" id="KW-0472">Membrane</keyword>
<sequence>MLLNTILLSVAAWCAIAYWNLGITSSFANVLNCIIIGALLSIAMSAYQWIFDMTFNDDTNKPSKKTSSMRYTLVVDSKRYEVPFLRIVYLPIFKLSKTNLAFS</sequence>
<accession>A0A1B8QCL2</accession>
<dbReference type="Proteomes" id="UP000092508">
    <property type="component" value="Unassembled WGS sequence"/>
</dbReference>
<dbReference type="AlphaFoldDB" id="A0A1B8QCL2"/>